<keyword evidence="2" id="KW-1185">Reference proteome</keyword>
<protein>
    <submittedName>
        <fullName evidence="1">Uncharacterized protein</fullName>
    </submittedName>
</protein>
<sequence length="281" mass="32638">MFSRYRLLASLKRPYVKGWYNKDQLQVDLSGTTLTVGLPAHTRDPILYQSCPSNFDLYNRDNFEFHKEEGKYAFGVASVFNRWFQISGPLFKKAIGLSTFKALVHFLDDLPKTMSCFNPAHFEQVITRSLHRSRGPLNSFIPYEFHNWEVLNNGVVYVEAHDQNTLKDTQNNHYFYSYGFYPLDENIYLMLCCKSSTLTNRETATLLLQSLTKDLIGSVEIKLSSRCENLKLSTLKKAKRTVYQKPKLDWTFATYRTHKISPFESEQILVDPGSPFPNYHP</sequence>
<evidence type="ECO:0000313" key="2">
    <source>
        <dbReference type="Proteomes" id="UP001156870"/>
    </source>
</evidence>
<organism evidence="1 2">
    <name type="scientific">Marinibactrum halimedae</name>
    <dbReference type="NCBI Taxonomy" id="1444977"/>
    <lineage>
        <taxon>Bacteria</taxon>
        <taxon>Pseudomonadati</taxon>
        <taxon>Pseudomonadota</taxon>
        <taxon>Gammaproteobacteria</taxon>
        <taxon>Cellvibrionales</taxon>
        <taxon>Cellvibrionaceae</taxon>
        <taxon>Marinibactrum</taxon>
    </lineage>
</organism>
<proteinExistence type="predicted"/>
<dbReference type="EMBL" id="BSPD01000023">
    <property type="protein sequence ID" value="GLS25153.1"/>
    <property type="molecule type" value="Genomic_DNA"/>
</dbReference>
<comment type="caution">
    <text evidence="1">The sequence shown here is derived from an EMBL/GenBank/DDBJ whole genome shotgun (WGS) entry which is preliminary data.</text>
</comment>
<reference evidence="1 2" key="1">
    <citation type="journal article" date="2014" name="Int. J. Syst. Evol. Microbiol.">
        <title>Complete genome sequence of Corynebacterium casei LMG S-19264T (=DSM 44701T), isolated from a smear-ripened cheese.</title>
        <authorList>
            <consortium name="US DOE Joint Genome Institute (JGI-PGF)"/>
            <person name="Walter F."/>
            <person name="Albersmeier A."/>
            <person name="Kalinowski J."/>
            <person name="Ruckert C."/>
        </authorList>
    </citation>
    <scope>NUCLEOTIDE SEQUENCE [LARGE SCALE GENOMIC DNA]</scope>
    <source>
        <strain evidence="1 2">NBRC 110095</strain>
    </source>
</reference>
<name>A0AA37T4R5_9GAMM</name>
<evidence type="ECO:0000313" key="1">
    <source>
        <dbReference type="EMBL" id="GLS25153.1"/>
    </source>
</evidence>
<gene>
    <name evidence="1" type="ORF">GCM10007877_08670</name>
</gene>
<dbReference type="AlphaFoldDB" id="A0AA37T4R5"/>
<dbReference type="Proteomes" id="UP001156870">
    <property type="component" value="Unassembled WGS sequence"/>
</dbReference>
<accession>A0AA37T4R5</accession>
<dbReference type="RefSeq" id="WP_232595305.1">
    <property type="nucleotide sequence ID" value="NZ_BSPD01000023.1"/>
</dbReference>